<reference evidence="2" key="1">
    <citation type="submission" date="2016-10" db="EMBL/GenBank/DDBJ databases">
        <authorList>
            <person name="de Groot N.N."/>
        </authorList>
    </citation>
    <scope>NUCLEOTIDE SEQUENCE</scope>
</reference>
<evidence type="ECO:0000313" key="2">
    <source>
        <dbReference type="EMBL" id="SFV71355.1"/>
    </source>
</evidence>
<dbReference type="InterPro" id="IPR011460">
    <property type="entry name" value="Lcl_C"/>
</dbReference>
<gene>
    <name evidence="2" type="ORF">MNB_SV-13-1464</name>
</gene>
<name>A0A1W1D064_9ZZZZ</name>
<dbReference type="PANTHER" id="PTHR35812:SF1">
    <property type="entry name" value="LIPOPROTEIN"/>
    <property type="match status" value="1"/>
</dbReference>
<evidence type="ECO:0000259" key="1">
    <source>
        <dbReference type="Pfam" id="PF07603"/>
    </source>
</evidence>
<proteinExistence type="predicted"/>
<organism evidence="2">
    <name type="scientific">hydrothermal vent metagenome</name>
    <dbReference type="NCBI Taxonomy" id="652676"/>
    <lineage>
        <taxon>unclassified sequences</taxon>
        <taxon>metagenomes</taxon>
        <taxon>ecological metagenomes</taxon>
    </lineage>
</organism>
<dbReference type="AlphaFoldDB" id="A0A1W1D064"/>
<dbReference type="EMBL" id="FPHM01000232">
    <property type="protein sequence ID" value="SFV71355.1"/>
    <property type="molecule type" value="Genomic_DNA"/>
</dbReference>
<dbReference type="Pfam" id="PF07603">
    <property type="entry name" value="Lcl_C"/>
    <property type="match status" value="1"/>
</dbReference>
<sequence>MKKTGLIIATLLTFSQAEFTRAESGIVTDSQTQLQWQDLYADNNVPRNYGDDAIDYCSSLDLDGTGWRLPNINELKSLLVDTQFAPSINEVFQSTVNDWYWSSSTRKIDSDYRWVVNFNSGAVSIRPRINNNYTSYIRCVR</sequence>
<protein>
    <submittedName>
        <fullName evidence="2">FimH-like protein</fullName>
    </submittedName>
</protein>
<feature type="domain" description="Lcl C-terminal" evidence="1">
    <location>
        <begin position="25"/>
        <end position="141"/>
    </location>
</feature>
<dbReference type="PANTHER" id="PTHR35812">
    <property type="entry name" value="LIPOPROTEIN"/>
    <property type="match status" value="1"/>
</dbReference>
<accession>A0A1W1D064</accession>